<evidence type="ECO:0000313" key="4">
    <source>
        <dbReference type="Proteomes" id="UP000007148"/>
    </source>
</evidence>
<dbReference type="PANTHER" id="PTHR16301:SF25">
    <property type="entry name" value="PROTEIN IMPACT"/>
    <property type="match status" value="1"/>
</dbReference>
<comment type="similarity">
    <text evidence="1">Belongs to the IMPACT family.</text>
</comment>
<dbReference type="InterPro" id="IPR023582">
    <property type="entry name" value="Impact"/>
</dbReference>
<gene>
    <name evidence="3" type="ORF">PIIN_08086</name>
</gene>
<dbReference type="Proteomes" id="UP000007148">
    <property type="component" value="Unassembled WGS sequence"/>
</dbReference>
<evidence type="ECO:0000259" key="2">
    <source>
        <dbReference type="Pfam" id="PF01205"/>
    </source>
</evidence>
<dbReference type="STRING" id="1109443.G4TS39"/>
<dbReference type="GO" id="GO:0140469">
    <property type="term" value="P:GCN2-mediated signaling"/>
    <property type="evidence" value="ECO:0007669"/>
    <property type="project" value="TreeGrafter"/>
</dbReference>
<accession>G4TS39</accession>
<keyword evidence="4" id="KW-1185">Reference proteome</keyword>
<evidence type="ECO:0000313" key="3">
    <source>
        <dbReference type="EMBL" id="CCA74132.1"/>
    </source>
</evidence>
<dbReference type="eggNOG" id="KOG3299">
    <property type="taxonomic scope" value="Eukaryota"/>
</dbReference>
<proteinExistence type="inferred from homology"/>
<dbReference type="HOGENOM" id="CLU_045276_2_2_1"/>
<dbReference type="InParanoid" id="G4TS39"/>
<dbReference type="AlphaFoldDB" id="G4TS39"/>
<dbReference type="GO" id="GO:0005737">
    <property type="term" value="C:cytoplasm"/>
    <property type="evidence" value="ECO:0007669"/>
    <property type="project" value="TreeGrafter"/>
</dbReference>
<protein>
    <recommendedName>
        <fullName evidence="2">Impact N-terminal domain-containing protein</fullName>
    </recommendedName>
</protein>
<reference evidence="3 4" key="1">
    <citation type="journal article" date="2011" name="PLoS Pathog.">
        <title>Endophytic Life Strategies Decoded by Genome and Transcriptome Analyses of the Mutualistic Root Symbiont Piriformospora indica.</title>
        <authorList>
            <person name="Zuccaro A."/>
            <person name="Lahrmann U."/>
            <person name="Guldener U."/>
            <person name="Langen G."/>
            <person name="Pfiffi S."/>
            <person name="Biedenkopf D."/>
            <person name="Wong P."/>
            <person name="Samans B."/>
            <person name="Grimm C."/>
            <person name="Basiewicz M."/>
            <person name="Murat C."/>
            <person name="Martin F."/>
            <person name="Kogel K.H."/>
        </authorList>
    </citation>
    <scope>NUCLEOTIDE SEQUENCE [LARGE SCALE GENOMIC DNA]</scope>
    <source>
        <strain evidence="3 4">DSM 11827</strain>
    </source>
</reference>
<dbReference type="InterPro" id="IPR001498">
    <property type="entry name" value="Impact_N"/>
</dbReference>
<name>G4TS39_SERID</name>
<dbReference type="InterPro" id="IPR020568">
    <property type="entry name" value="Ribosomal_Su5_D2-typ_SF"/>
</dbReference>
<dbReference type="PANTHER" id="PTHR16301">
    <property type="entry name" value="IMPACT-RELATED"/>
    <property type="match status" value="1"/>
</dbReference>
<organism evidence="3 4">
    <name type="scientific">Serendipita indica (strain DSM 11827)</name>
    <name type="common">Root endophyte fungus</name>
    <name type="synonym">Piriformospora indica</name>
    <dbReference type="NCBI Taxonomy" id="1109443"/>
    <lineage>
        <taxon>Eukaryota</taxon>
        <taxon>Fungi</taxon>
        <taxon>Dikarya</taxon>
        <taxon>Basidiomycota</taxon>
        <taxon>Agaricomycotina</taxon>
        <taxon>Agaricomycetes</taxon>
        <taxon>Sebacinales</taxon>
        <taxon>Serendipitaceae</taxon>
        <taxon>Serendipita</taxon>
    </lineage>
</organism>
<dbReference type="SUPFAM" id="SSF54211">
    <property type="entry name" value="Ribosomal protein S5 domain 2-like"/>
    <property type="match status" value="1"/>
</dbReference>
<feature type="domain" description="Impact N-terminal" evidence="2">
    <location>
        <begin position="45"/>
        <end position="151"/>
    </location>
</feature>
<dbReference type="Pfam" id="PF01205">
    <property type="entry name" value="Impact_N"/>
    <property type="match status" value="1"/>
</dbReference>
<dbReference type="GO" id="GO:0006446">
    <property type="term" value="P:regulation of translational initiation"/>
    <property type="evidence" value="ECO:0007669"/>
    <property type="project" value="TreeGrafter"/>
</dbReference>
<dbReference type="EMBL" id="CAFZ01000282">
    <property type="protein sequence ID" value="CCA74132.1"/>
    <property type="molecule type" value="Genomic_DNA"/>
</dbReference>
<evidence type="ECO:0000256" key="1">
    <source>
        <dbReference type="ARBA" id="ARBA00007665"/>
    </source>
</evidence>
<dbReference type="Gene3D" id="3.30.230.30">
    <property type="entry name" value="Impact, N-terminal domain"/>
    <property type="match status" value="1"/>
</dbReference>
<sequence length="154" mass="17538">MLARHVARQHWIFRINSSLINTAAIHCRKSHSDTLITTSEVVTDRQSKFIGRAARIQSKEDAENILKTVREMKAVRKASHRAMYAWRNCPNNEIAEGMGNDGESGAGMVLLNMLRQSDWRNVIVIVTRFYGGKPLGPDRFRHIRAVAREALEKL</sequence>
<dbReference type="InterPro" id="IPR036956">
    <property type="entry name" value="Impact_N_sf"/>
</dbReference>
<comment type="caution">
    <text evidence="3">The sequence shown here is derived from an EMBL/GenBank/DDBJ whole genome shotgun (WGS) entry which is preliminary data.</text>
</comment>
<dbReference type="OMA" id="SHPHMYA"/>
<dbReference type="OrthoDB" id="69641at2759"/>